<dbReference type="EMBL" id="MU277216">
    <property type="protein sequence ID" value="KAI0060870.1"/>
    <property type="molecule type" value="Genomic_DNA"/>
</dbReference>
<protein>
    <submittedName>
        <fullName evidence="1">Uncharacterized protein</fullName>
    </submittedName>
</protein>
<sequence>MLEICTQFCPEMKHEDLCSGTAHLHVGGGSVVGRARTAWSRPKVSDTAERRAIGSGRAPRTARVGRGLAQLIAPLRASEPSSPTPSHRISSPGVIASSGGFTRGICAPCLRERRGVRCAAGVPGLLLCGRRRCGCGCIPGREQLDGFGVCGGVRPR</sequence>
<comment type="caution">
    <text evidence="1">The sequence shown here is derived from an EMBL/GenBank/DDBJ whole genome shotgun (WGS) entry which is preliminary data.</text>
</comment>
<reference evidence="1" key="1">
    <citation type="submission" date="2021-03" db="EMBL/GenBank/DDBJ databases">
        <authorList>
            <consortium name="DOE Joint Genome Institute"/>
            <person name="Ahrendt S."/>
            <person name="Looney B.P."/>
            <person name="Miyauchi S."/>
            <person name="Morin E."/>
            <person name="Drula E."/>
            <person name="Courty P.E."/>
            <person name="Chicoki N."/>
            <person name="Fauchery L."/>
            <person name="Kohler A."/>
            <person name="Kuo A."/>
            <person name="Labutti K."/>
            <person name="Pangilinan J."/>
            <person name="Lipzen A."/>
            <person name="Riley R."/>
            <person name="Andreopoulos W."/>
            <person name="He G."/>
            <person name="Johnson J."/>
            <person name="Barry K.W."/>
            <person name="Grigoriev I.V."/>
            <person name="Nagy L."/>
            <person name="Hibbett D."/>
            <person name="Henrissat B."/>
            <person name="Matheny P.B."/>
            <person name="Labbe J."/>
            <person name="Martin F."/>
        </authorList>
    </citation>
    <scope>NUCLEOTIDE SEQUENCE</scope>
    <source>
        <strain evidence="1">HHB10654</strain>
    </source>
</reference>
<accession>A0ACB8SY36</accession>
<organism evidence="1 2">
    <name type="scientific">Artomyces pyxidatus</name>
    <dbReference type="NCBI Taxonomy" id="48021"/>
    <lineage>
        <taxon>Eukaryota</taxon>
        <taxon>Fungi</taxon>
        <taxon>Dikarya</taxon>
        <taxon>Basidiomycota</taxon>
        <taxon>Agaricomycotina</taxon>
        <taxon>Agaricomycetes</taxon>
        <taxon>Russulales</taxon>
        <taxon>Auriscalpiaceae</taxon>
        <taxon>Artomyces</taxon>
    </lineage>
</organism>
<proteinExistence type="predicted"/>
<evidence type="ECO:0000313" key="2">
    <source>
        <dbReference type="Proteomes" id="UP000814140"/>
    </source>
</evidence>
<dbReference type="Proteomes" id="UP000814140">
    <property type="component" value="Unassembled WGS sequence"/>
</dbReference>
<evidence type="ECO:0000313" key="1">
    <source>
        <dbReference type="EMBL" id="KAI0060870.1"/>
    </source>
</evidence>
<gene>
    <name evidence="1" type="ORF">BV25DRAFT_909368</name>
</gene>
<reference evidence="1" key="2">
    <citation type="journal article" date="2022" name="New Phytol.">
        <title>Evolutionary transition to the ectomycorrhizal habit in the genomes of a hyperdiverse lineage of mushroom-forming fungi.</title>
        <authorList>
            <person name="Looney B."/>
            <person name="Miyauchi S."/>
            <person name="Morin E."/>
            <person name="Drula E."/>
            <person name="Courty P.E."/>
            <person name="Kohler A."/>
            <person name="Kuo A."/>
            <person name="LaButti K."/>
            <person name="Pangilinan J."/>
            <person name="Lipzen A."/>
            <person name="Riley R."/>
            <person name="Andreopoulos W."/>
            <person name="He G."/>
            <person name="Johnson J."/>
            <person name="Nolan M."/>
            <person name="Tritt A."/>
            <person name="Barry K.W."/>
            <person name="Grigoriev I.V."/>
            <person name="Nagy L.G."/>
            <person name="Hibbett D."/>
            <person name="Henrissat B."/>
            <person name="Matheny P.B."/>
            <person name="Labbe J."/>
            <person name="Martin F.M."/>
        </authorList>
    </citation>
    <scope>NUCLEOTIDE SEQUENCE</scope>
    <source>
        <strain evidence="1">HHB10654</strain>
    </source>
</reference>
<name>A0ACB8SY36_9AGAM</name>
<keyword evidence="2" id="KW-1185">Reference proteome</keyword>